<gene>
    <name evidence="1" type="ORF">UFOVP71_192</name>
</gene>
<reference evidence="1" key="1">
    <citation type="submission" date="2020-05" db="EMBL/GenBank/DDBJ databases">
        <authorList>
            <person name="Chiriac C."/>
            <person name="Salcher M."/>
            <person name="Ghai R."/>
            <person name="Kavagutti S V."/>
        </authorList>
    </citation>
    <scope>NUCLEOTIDE SEQUENCE</scope>
</reference>
<evidence type="ECO:0000313" key="1">
    <source>
        <dbReference type="EMBL" id="CAB4241654.1"/>
    </source>
</evidence>
<sequence length="170" mass="20149">MLTLKEWMETVDYRITEGGDYGWECYGPDAHMLDSWNGNQDGHSFTIIFDTKTQEVYEVQAHDYVRTRAYRMVNPDFKKKLKKEAKRRDVNKKEAWDDVNYIDLEVDDDFISKCLAIKNNEDYDTRVSMPIDIPDDELLLHMKKAHKMDITFNSYVEMALEHAIEKHSIE</sequence>
<name>A0A6J5TBJ4_9CAUD</name>
<protein>
    <submittedName>
        <fullName evidence="1">Uncharacterized protein</fullName>
    </submittedName>
</protein>
<dbReference type="EMBL" id="LR797824">
    <property type="protein sequence ID" value="CAB4241654.1"/>
    <property type="molecule type" value="Genomic_DNA"/>
</dbReference>
<organism evidence="1">
    <name type="scientific">uncultured Caudovirales phage</name>
    <dbReference type="NCBI Taxonomy" id="2100421"/>
    <lineage>
        <taxon>Viruses</taxon>
        <taxon>Duplodnaviria</taxon>
        <taxon>Heunggongvirae</taxon>
        <taxon>Uroviricota</taxon>
        <taxon>Caudoviricetes</taxon>
        <taxon>Peduoviridae</taxon>
        <taxon>Maltschvirus</taxon>
        <taxon>Maltschvirus maltsch</taxon>
    </lineage>
</organism>
<proteinExistence type="predicted"/>
<accession>A0A6J5TBJ4</accession>